<organism evidence="3 4">
    <name type="scientific">Limnobacter parvus</name>
    <dbReference type="NCBI Taxonomy" id="2939690"/>
    <lineage>
        <taxon>Bacteria</taxon>
        <taxon>Pseudomonadati</taxon>
        <taxon>Pseudomonadota</taxon>
        <taxon>Betaproteobacteria</taxon>
        <taxon>Burkholderiales</taxon>
        <taxon>Burkholderiaceae</taxon>
        <taxon>Limnobacter</taxon>
    </lineage>
</organism>
<dbReference type="InterPro" id="IPR001279">
    <property type="entry name" value="Metallo-B-lactamas"/>
</dbReference>
<gene>
    <name evidence="3" type="ORF">NSP04_13600</name>
</gene>
<protein>
    <submittedName>
        <fullName evidence="3">MBL fold metallo-hydrolase</fullName>
    </submittedName>
</protein>
<dbReference type="Pfam" id="PF12706">
    <property type="entry name" value="Lactamase_B_2"/>
    <property type="match status" value="1"/>
</dbReference>
<evidence type="ECO:0000259" key="2">
    <source>
        <dbReference type="Pfam" id="PF12706"/>
    </source>
</evidence>
<sequence>MKYVVFGVASLVAGIFIQGCAASNPYFDSSKPHHRPDGFVNSDGTTVSKPMSDLLRWYRERFGKDLPPPPGQFIASYDDFPQKAFDKSQLENYGDKTATWLGHATVMVRAKGFTMLTDPHFSVRAFPVQWAGPSRKVQSPSRVENLPKIDVVVISHSHYDHLDHNTVVKLAKQQPDTLFLVPLGLESLLKSWGVNNVKEMDWWETHKIGSNEVTFVPAYHWSARTLTDRNKSLWGGWTLKNQDLSFYFSGDTGYSQDFAEIGKRLGPFDFSAIAVGAYEPRWFMKAQHINPDEAVQIHKDVRSTQSMGIHWGTFELTDEPLDQPIGDLQIALDQQGVDPANFRLLGHGDTIDLK</sequence>
<feature type="signal peptide" evidence="1">
    <location>
        <begin position="1"/>
        <end position="21"/>
    </location>
</feature>
<feature type="chain" id="PRO_5045839026" evidence="1">
    <location>
        <begin position="22"/>
        <end position="354"/>
    </location>
</feature>
<evidence type="ECO:0000313" key="4">
    <source>
        <dbReference type="Proteomes" id="UP001165267"/>
    </source>
</evidence>
<dbReference type="Gene3D" id="3.60.15.10">
    <property type="entry name" value="Ribonuclease Z/Hydroxyacylglutathione hydrolase-like"/>
    <property type="match status" value="1"/>
</dbReference>
<evidence type="ECO:0000256" key="1">
    <source>
        <dbReference type="SAM" id="SignalP"/>
    </source>
</evidence>
<keyword evidence="1" id="KW-0732">Signal</keyword>
<dbReference type="InterPro" id="IPR036866">
    <property type="entry name" value="RibonucZ/Hydroxyglut_hydro"/>
</dbReference>
<dbReference type="EMBL" id="JANKHG010000026">
    <property type="protein sequence ID" value="MCR2747680.1"/>
    <property type="molecule type" value="Genomic_DNA"/>
</dbReference>
<dbReference type="SUPFAM" id="SSF56281">
    <property type="entry name" value="Metallo-hydrolase/oxidoreductase"/>
    <property type="match status" value="1"/>
</dbReference>
<comment type="caution">
    <text evidence="3">The sequence shown here is derived from an EMBL/GenBank/DDBJ whole genome shotgun (WGS) entry which is preliminary data.</text>
</comment>
<accession>A0ABT1XK76</accession>
<proteinExistence type="predicted"/>
<name>A0ABT1XK76_9BURK</name>
<reference evidence="3" key="1">
    <citation type="submission" date="2022-07" db="EMBL/GenBank/DDBJ databases">
        <authorList>
            <person name="Xamxidin M."/>
        </authorList>
    </citation>
    <scope>NUCLEOTIDE SEQUENCE</scope>
    <source>
        <strain evidence="3">YS8-69</strain>
    </source>
</reference>
<dbReference type="PANTHER" id="PTHR15032">
    <property type="entry name" value="N-ACYL-PHOSPHATIDYLETHANOLAMINE-HYDROLYZING PHOSPHOLIPASE D"/>
    <property type="match status" value="1"/>
</dbReference>
<dbReference type="PANTHER" id="PTHR15032:SF4">
    <property type="entry name" value="N-ACYL-PHOSPHATIDYLETHANOLAMINE-HYDROLYZING PHOSPHOLIPASE D"/>
    <property type="match status" value="1"/>
</dbReference>
<feature type="domain" description="Metallo-beta-lactamase" evidence="2">
    <location>
        <begin position="115"/>
        <end position="311"/>
    </location>
</feature>
<dbReference type="PROSITE" id="PS51257">
    <property type="entry name" value="PROKAR_LIPOPROTEIN"/>
    <property type="match status" value="1"/>
</dbReference>
<evidence type="ECO:0000313" key="3">
    <source>
        <dbReference type="EMBL" id="MCR2747680.1"/>
    </source>
</evidence>
<dbReference type="RefSeq" id="WP_257512899.1">
    <property type="nucleotide sequence ID" value="NZ_JANKHG010000026.1"/>
</dbReference>
<keyword evidence="4" id="KW-1185">Reference proteome</keyword>
<dbReference type="Proteomes" id="UP001165267">
    <property type="component" value="Unassembled WGS sequence"/>
</dbReference>